<dbReference type="Ensembl" id="ENSXETT00000072665">
    <property type="protein sequence ID" value="ENSXETP00000083532"/>
    <property type="gene ID" value="ENSXETG00000040231"/>
</dbReference>
<dbReference type="Gene3D" id="1.10.287.1490">
    <property type="match status" value="1"/>
</dbReference>
<proteinExistence type="predicted"/>
<dbReference type="Bgee" id="ENSXETG00000040231">
    <property type="expression patterns" value="Expressed in ovary and 6 other cell types or tissues"/>
</dbReference>
<accession>A0A6I8RQB7</accession>
<reference evidence="3" key="2">
    <citation type="submission" date="2020-05" db="UniProtKB">
        <authorList>
            <consortium name="Ensembl"/>
        </authorList>
    </citation>
    <scope>IDENTIFICATION</scope>
</reference>
<name>A0A6I8RQB7_XENTR</name>
<feature type="coiled-coil region" evidence="1">
    <location>
        <begin position="811"/>
        <end position="905"/>
    </location>
</feature>
<organism evidence="3">
    <name type="scientific">Xenopus tropicalis</name>
    <name type="common">Western clawed frog</name>
    <name type="synonym">Silurana tropicalis</name>
    <dbReference type="NCBI Taxonomy" id="8364"/>
    <lineage>
        <taxon>Eukaryota</taxon>
        <taxon>Metazoa</taxon>
        <taxon>Chordata</taxon>
        <taxon>Craniata</taxon>
        <taxon>Vertebrata</taxon>
        <taxon>Euteleostomi</taxon>
        <taxon>Amphibia</taxon>
        <taxon>Batrachia</taxon>
        <taxon>Anura</taxon>
        <taxon>Pipoidea</taxon>
        <taxon>Pipidae</taxon>
        <taxon>Xenopodinae</taxon>
        <taxon>Xenopus</taxon>
        <taxon>Silurana</taxon>
    </lineage>
</organism>
<dbReference type="InParanoid" id="A0A6I8RQB7"/>
<feature type="coiled-coil region" evidence="1">
    <location>
        <begin position="320"/>
        <end position="505"/>
    </location>
</feature>
<feature type="coiled-coil region" evidence="1">
    <location>
        <begin position="1435"/>
        <end position="1469"/>
    </location>
</feature>
<gene>
    <name evidence="3" type="primary">LOC100495973</name>
</gene>
<sequence length="1579" mass="184215">MDFGDGTKTQFEAKDHKISVLQDDLRKVINDGAALLDKLQAQEQTIYQLQSEKYNLKSELNTETAEVEHLQNKLDMFEKLYGLAKRQLDETKDKSQQIITQQKQYIAHLEDELRISRKNQEISEKEIVKLEQVIIEQRKEMKQLQHLYQDTLEKNGRLEAKIETHMITAQSEQDVLLNEISGMEEIIHRLKMQEKDYEEKLSKADKQILHQNALFQELRGKYDDLVGYAKEREEAVQSLIRQLQDANAAEEEAKIEVNDRGETIRHLHLELASLQTAEDSARKTVIVKEHISGELYEECEKLKCIVGEMQFKLSAGDVKINELNLEVGILKCELDKKTREMETLDAQIQKQQATLNRASDRLKETKKAAANKIHDKEMKREALQKELLKAQNQYSACYDELLHREKLLHKLKEENIQLTEQIKQKSQDIFKMSEEKKKVELKLAVVTERHKTAQQEVNNRDQIILQLKTDLKTSQEKYLGSQEELRLQEEEVSRLQQKMKCLQTEACELWEKCNEQVDQLNQVEKAKQHMSHEQEILLGKLQNNTSVIEKLQKDLDLAKHLHTTDLERWTLQTSHIQKELTSVNQAHLEDLLKIQECKDKISSLQVSLENADRLYKEANMKTETGEENIQKKNEEIQHSQLQVKDLQRKLKEMCVQAKANASAVELHKNKCQLYVSTIIDMEKKMETLQEQATEAATEIANKKETIQSLEAEVLILQRQYKEKSDQVETFEGLIDQLTGELHSSKDDVKLNKEQCQQYEQLAKTMKEKVDCLQKQILDSEDFVDQLRSDMTEYKSSHSHSNEEHNAQIFLLQTCQNEIEVLQAQLNEKTSQIEEYQRVIVEQKAEGADVLSRQNKYSLEMEELEKTLQTLHTDIMASEQKHKLDLDELEKQIVQLNTELMDTRKLCSQKDQAISKRDDLLRKSEADLLQARKGIKEKVAELEHHDSMVKKLEESLQDAKSKEREKEKENNELEAEVKKLQGELHNARRLYEETARELVSQEEKLLYLETSSKATQEQLSKQIAETVRQEQNSRKCQTDLKTLKERFAVSHEENREYKEMLDKLKAELITLKAEHQHTVQETLPLQQANHKLKTELASVRDHARNLELQAENYEELVKGLREELNQEQLCYQDEKKHTEKLKNQILGLESKIEKMRLNKQKDAQAMKEQQRRLEEIEEELCQTQKKYISAQNELLEVEAQSKMLHVNLAAAEKQINHHTEQVLMQEESVLELAGKLSQAHKLNQETIKDLGNREEQLETYKSQCKKLKEKLTLTSKEVAILQDVVKTTEQKYNEAEKELETQRQVLEAAKTDNSRLHQESEFVAANVNHWIKEQKLANEYLAQKIKEQNQLLAHLIAERDHFQKIEETLSMKILKLRSESEENKRENERLMASCTEQQALLLKPQSELDTENCISHDQTSVLEENPTATEDIHTKLKANIKSIDFLNQKLNELSQENGNIQKKFEDEKLRCRQYEILLQTCNQTVANLFAQLQGKQEPTEISQKSPSWKDDQVPCSNLLLPNQAQNRHQKEGTKDSEGCSYWIKCVEELSTQLQENTEYWTEKMDSLTAEIQQKCVTSPQ</sequence>
<feature type="coiled-coil region" evidence="1">
    <location>
        <begin position="1249"/>
        <end position="1318"/>
    </location>
</feature>
<reference evidence="3" key="1">
    <citation type="journal article" date="2010" name="Science">
        <title>The genome of the Western clawed frog Xenopus tropicalis.</title>
        <authorList>
            <person name="Hellsten U."/>
            <person name="Harland R.M."/>
            <person name="Gilchrist M.J."/>
            <person name="Hendrix D."/>
            <person name="Jurka J."/>
            <person name="Kapitonov V."/>
            <person name="Ovcharenko I."/>
            <person name="Putnam N.H."/>
            <person name="Shu S."/>
            <person name="Taher L."/>
            <person name="Blitz I.L."/>
            <person name="Blumberg B."/>
            <person name="Dichmann D.S."/>
            <person name="Dubchak I."/>
            <person name="Amaya E."/>
            <person name="Detter J.C."/>
            <person name="Fletcher R."/>
            <person name="Gerhard D.S."/>
            <person name="Goodstein D."/>
            <person name="Graves T."/>
            <person name="Grigoriev I.V."/>
            <person name="Grimwood J."/>
            <person name="Kawashima T."/>
            <person name="Lindquist E."/>
            <person name="Lucas S.M."/>
            <person name="Mead P.E."/>
            <person name="Mitros T."/>
            <person name="Ogino H."/>
            <person name="Ohta Y."/>
            <person name="Poliakov A.V."/>
            <person name="Pollet N."/>
            <person name="Robert J."/>
            <person name="Salamov A."/>
            <person name="Sater A.K."/>
            <person name="Schmutz J."/>
            <person name="Terry A."/>
            <person name="Vize P.D."/>
            <person name="Warren W.C."/>
            <person name="Wells D."/>
            <person name="Wills A."/>
            <person name="Wilson R.K."/>
            <person name="Zimmerman L.B."/>
            <person name="Zorn A.M."/>
            <person name="Grainger R."/>
            <person name="Grammer T."/>
            <person name="Khokha M.K."/>
            <person name="Richardson P.M."/>
            <person name="Rokhsar D.S."/>
        </authorList>
    </citation>
    <scope>NUCLEOTIDE SEQUENCE [LARGE SCALE GENOMIC DNA]</scope>
    <source>
        <strain evidence="3">Nigerian</strain>
    </source>
</reference>
<keyword evidence="1" id="KW-0175">Coiled coil</keyword>
<evidence type="ECO:0000256" key="1">
    <source>
        <dbReference type="SAM" id="Coils"/>
    </source>
</evidence>
<feature type="coiled-coil region" evidence="1">
    <location>
        <begin position="1046"/>
        <end position="1185"/>
    </location>
</feature>
<dbReference type="PANTHER" id="PTHR18881">
    <property type="entry name" value="POLYAMINE-MODULATED FACTOR 1-BINDING PROTEIN 1-RELATED"/>
    <property type="match status" value="1"/>
</dbReference>
<dbReference type="InterPro" id="IPR037391">
    <property type="entry name" value="PMF1-bd"/>
</dbReference>
<feature type="coiled-coil region" evidence="1">
    <location>
        <begin position="53"/>
        <end position="260"/>
    </location>
</feature>
<evidence type="ECO:0000256" key="2">
    <source>
        <dbReference type="SAM" id="MobiDB-lite"/>
    </source>
</evidence>
<protein>
    <submittedName>
        <fullName evidence="3">Polyamine-modulated factor 1-binding protein 1</fullName>
    </submittedName>
</protein>
<evidence type="ECO:0000313" key="3">
    <source>
        <dbReference type="Ensembl" id="ENSXETP00000083532"/>
    </source>
</evidence>
<feature type="coiled-coil region" evidence="1">
    <location>
        <begin position="594"/>
        <end position="775"/>
    </location>
</feature>
<feature type="region of interest" description="Disordered" evidence="2">
    <location>
        <begin position="952"/>
        <end position="973"/>
    </location>
</feature>
<dbReference type="GeneTree" id="ENSGT00670000099350"/>
<dbReference type="PANTHER" id="PTHR18881:SF3">
    <property type="entry name" value="POLYAMINE-MODULATED FACTOR 1-BINDING PROTEIN 1"/>
    <property type="match status" value="1"/>
</dbReference>